<protein>
    <recommendedName>
        <fullName evidence="4">Malonyl CoA-acyl carrier protein transacylase</fullName>
        <ecNumber evidence="4">2.3.1.39</ecNumber>
    </recommendedName>
</protein>
<dbReference type="InterPro" id="IPR016035">
    <property type="entry name" value="Acyl_Trfase/lysoPLipase"/>
</dbReference>
<dbReference type="InterPro" id="IPR016036">
    <property type="entry name" value="Malonyl_transacylase_ACP-bd"/>
</dbReference>
<dbReference type="PIRSF" id="PIRSF000446">
    <property type="entry name" value="Mct"/>
    <property type="match status" value="1"/>
</dbReference>
<dbReference type="AlphaFoldDB" id="A0A1I5U2V2"/>
<dbReference type="PANTHER" id="PTHR42681:SF1">
    <property type="entry name" value="MALONYL-COA-ACYL CARRIER PROTEIN TRANSACYLASE, MITOCHONDRIAL"/>
    <property type="match status" value="1"/>
</dbReference>
<feature type="active site" evidence="5">
    <location>
        <position position="92"/>
    </location>
</feature>
<dbReference type="NCBIfam" id="TIGR00128">
    <property type="entry name" value="fabD"/>
    <property type="match status" value="1"/>
</dbReference>
<dbReference type="SUPFAM" id="SSF55048">
    <property type="entry name" value="Probable ACP-binding domain of malonyl-CoA ACP transacylase"/>
    <property type="match status" value="1"/>
</dbReference>
<dbReference type="InterPro" id="IPR014043">
    <property type="entry name" value="Acyl_transferase_dom"/>
</dbReference>
<dbReference type="STRING" id="937334.SAMN05444406_1065"/>
<reference evidence="7 8" key="1">
    <citation type="submission" date="2016-10" db="EMBL/GenBank/DDBJ databases">
        <authorList>
            <person name="de Groot N.N."/>
        </authorList>
    </citation>
    <scope>NUCLEOTIDE SEQUENCE [LARGE SCALE GENOMIC DNA]</scope>
    <source>
        <strain evidence="7 8">DSM 20678</strain>
    </source>
</reference>
<dbReference type="Proteomes" id="UP000198577">
    <property type="component" value="Unassembled WGS sequence"/>
</dbReference>
<dbReference type="Pfam" id="PF00698">
    <property type="entry name" value="Acyl_transf_1"/>
    <property type="match status" value="1"/>
</dbReference>
<evidence type="ECO:0000256" key="1">
    <source>
        <dbReference type="ARBA" id="ARBA00022679"/>
    </source>
</evidence>
<evidence type="ECO:0000256" key="5">
    <source>
        <dbReference type="PIRSR" id="PIRSR000446-1"/>
    </source>
</evidence>
<dbReference type="InterPro" id="IPR004410">
    <property type="entry name" value="Malonyl_CoA-ACP_transAc_FabD"/>
</dbReference>
<evidence type="ECO:0000256" key="4">
    <source>
        <dbReference type="PIRNR" id="PIRNR000446"/>
    </source>
</evidence>
<organism evidence="7 8">
    <name type="scientific">Caldicoprobacter faecalis</name>
    <dbReference type="NCBI Taxonomy" id="937334"/>
    <lineage>
        <taxon>Bacteria</taxon>
        <taxon>Bacillati</taxon>
        <taxon>Bacillota</taxon>
        <taxon>Clostridia</taxon>
        <taxon>Caldicoprobacterales</taxon>
        <taxon>Caldicoprobacteraceae</taxon>
        <taxon>Caldicoprobacter</taxon>
    </lineage>
</organism>
<evidence type="ECO:0000256" key="3">
    <source>
        <dbReference type="ARBA" id="ARBA00048462"/>
    </source>
</evidence>
<dbReference type="PANTHER" id="PTHR42681">
    <property type="entry name" value="MALONYL-COA-ACYL CARRIER PROTEIN TRANSACYLASE, MITOCHONDRIAL"/>
    <property type="match status" value="1"/>
</dbReference>
<sequence>MKNKIAFVFPGQGAQYVGMGRELYDNYHEVKELFEKADEILGRNITSICFEGPEDELKKTENTQPAILLVSVAAMMVLEKHGIYPDMVAGLSLGEYAALVAANSISFEDALPLVMKRGQFMQQAVPLGQGMMAAVLGLEREKVEECCRLASDAGVVEPANYNCPGQIVISGHVAAVEKACAIAKEMGAKRTVPLAVSAPFHCSLLKPAGEALEKELDKIHIKDPEIPVVSNVEALPVRDAAHIRKLLVQQVSSPVRWEDSIRYMIKQGIEVFVEVGPGKVLTGFLKKISSEVKVKGYNVEDLKSLESTLKELGGTM</sequence>
<evidence type="ECO:0000313" key="8">
    <source>
        <dbReference type="Proteomes" id="UP000198577"/>
    </source>
</evidence>
<evidence type="ECO:0000256" key="2">
    <source>
        <dbReference type="ARBA" id="ARBA00023315"/>
    </source>
</evidence>
<comment type="catalytic activity">
    <reaction evidence="3 4">
        <text>holo-[ACP] + malonyl-CoA = malonyl-[ACP] + CoA</text>
        <dbReference type="Rhea" id="RHEA:41792"/>
        <dbReference type="Rhea" id="RHEA-COMP:9623"/>
        <dbReference type="Rhea" id="RHEA-COMP:9685"/>
        <dbReference type="ChEBI" id="CHEBI:57287"/>
        <dbReference type="ChEBI" id="CHEBI:57384"/>
        <dbReference type="ChEBI" id="CHEBI:64479"/>
        <dbReference type="ChEBI" id="CHEBI:78449"/>
        <dbReference type="EC" id="2.3.1.39"/>
    </reaction>
</comment>
<dbReference type="FunFam" id="3.30.70.250:FF:000001">
    <property type="entry name" value="Malonyl CoA-acyl carrier protein transacylase"/>
    <property type="match status" value="1"/>
</dbReference>
<name>A0A1I5U2V2_9FIRM</name>
<keyword evidence="1 4" id="KW-0808">Transferase</keyword>
<dbReference type="InterPro" id="IPR024925">
    <property type="entry name" value="Malonyl_CoA-ACP_transAc"/>
</dbReference>
<proteinExistence type="inferred from homology"/>
<dbReference type="EC" id="2.3.1.39" evidence="4"/>
<keyword evidence="2 4" id="KW-0012">Acyltransferase</keyword>
<keyword evidence="8" id="KW-1185">Reference proteome</keyword>
<feature type="domain" description="Malonyl-CoA:ACP transacylase (MAT)" evidence="6">
    <location>
        <begin position="8"/>
        <end position="312"/>
    </location>
</feature>
<accession>A0A1I5U2V2</accession>
<dbReference type="SUPFAM" id="SSF52151">
    <property type="entry name" value="FabD/lysophospholipase-like"/>
    <property type="match status" value="1"/>
</dbReference>
<dbReference type="RefSeq" id="WP_025746438.1">
    <property type="nucleotide sequence ID" value="NZ_FOXR01000006.1"/>
</dbReference>
<dbReference type="InterPro" id="IPR001227">
    <property type="entry name" value="Ac_transferase_dom_sf"/>
</dbReference>
<dbReference type="EMBL" id="FOXR01000006">
    <property type="protein sequence ID" value="SFP89628.1"/>
    <property type="molecule type" value="Genomic_DNA"/>
</dbReference>
<dbReference type="GO" id="GO:0005829">
    <property type="term" value="C:cytosol"/>
    <property type="evidence" value="ECO:0007669"/>
    <property type="project" value="TreeGrafter"/>
</dbReference>
<dbReference type="GO" id="GO:0006633">
    <property type="term" value="P:fatty acid biosynthetic process"/>
    <property type="evidence" value="ECO:0007669"/>
    <property type="project" value="TreeGrafter"/>
</dbReference>
<evidence type="ECO:0000313" key="7">
    <source>
        <dbReference type="EMBL" id="SFP89628.1"/>
    </source>
</evidence>
<evidence type="ECO:0000259" key="6">
    <source>
        <dbReference type="SMART" id="SM00827"/>
    </source>
</evidence>
<dbReference type="InterPro" id="IPR050858">
    <property type="entry name" value="Mal-CoA-ACP_Trans/PKS_FabD"/>
</dbReference>
<comment type="similarity">
    <text evidence="4">Belongs to the fabD family.</text>
</comment>
<dbReference type="Gene3D" id="3.40.366.10">
    <property type="entry name" value="Malonyl-Coenzyme A Acyl Carrier Protein, domain 2"/>
    <property type="match status" value="1"/>
</dbReference>
<dbReference type="Gene3D" id="3.30.70.250">
    <property type="entry name" value="Malonyl-CoA ACP transacylase, ACP-binding"/>
    <property type="match status" value="1"/>
</dbReference>
<gene>
    <name evidence="7" type="ORF">SAMN05444406_1065</name>
</gene>
<feature type="active site" evidence="5">
    <location>
        <position position="201"/>
    </location>
</feature>
<dbReference type="SMART" id="SM00827">
    <property type="entry name" value="PKS_AT"/>
    <property type="match status" value="1"/>
</dbReference>
<dbReference type="OrthoDB" id="9805460at2"/>
<dbReference type="GO" id="GO:0004314">
    <property type="term" value="F:[acyl-carrier-protein] S-malonyltransferase activity"/>
    <property type="evidence" value="ECO:0007669"/>
    <property type="project" value="UniProtKB-EC"/>
</dbReference>